<dbReference type="PANTHER" id="PTHR31283">
    <property type="entry name" value="EKC/KEOPS COMPLEX SUBUNIT PCC1 FAMILY MEMBER"/>
    <property type="match status" value="1"/>
</dbReference>
<comment type="similarity">
    <text evidence="3">Belongs to the CTAG/PCC1 family.</text>
</comment>
<dbReference type="FunFam" id="3.30.310.50:FF:000005">
    <property type="entry name" value="L antigen family member 3"/>
    <property type="match status" value="1"/>
</dbReference>
<evidence type="ECO:0000256" key="3">
    <source>
        <dbReference type="ARBA" id="ARBA00007073"/>
    </source>
</evidence>
<reference evidence="7" key="2">
    <citation type="submission" date="2020-11" db="EMBL/GenBank/DDBJ databases">
        <authorList>
            <consortium name="DOE Joint Genome Institute"/>
            <person name="Kuo A."/>
            <person name="Miyauchi S."/>
            <person name="Kiss E."/>
            <person name="Drula E."/>
            <person name="Kohler A."/>
            <person name="Sanchez-Garcia M."/>
            <person name="Andreopoulos B."/>
            <person name="Barry K.W."/>
            <person name="Bonito G."/>
            <person name="Buee M."/>
            <person name="Carver A."/>
            <person name="Chen C."/>
            <person name="Cichocki N."/>
            <person name="Clum A."/>
            <person name="Culley D."/>
            <person name="Crous P.W."/>
            <person name="Fauchery L."/>
            <person name="Girlanda M."/>
            <person name="Hayes R."/>
            <person name="Keri Z."/>
            <person name="Labutti K."/>
            <person name="Lipzen A."/>
            <person name="Lombard V."/>
            <person name="Magnuson J."/>
            <person name="Maillard F."/>
            <person name="Morin E."/>
            <person name="Murat C."/>
            <person name="Nolan M."/>
            <person name="Ohm R."/>
            <person name="Pangilinan J."/>
            <person name="Pereira M."/>
            <person name="Perotto S."/>
            <person name="Peter M."/>
            <person name="Riley R."/>
            <person name="Sitrit Y."/>
            <person name="Stielow B."/>
            <person name="Szollosi G."/>
            <person name="Zifcakova L."/>
            <person name="Stursova M."/>
            <person name="Spatafora J.W."/>
            <person name="Tedersoo L."/>
            <person name="Vaario L.-M."/>
            <person name="Yamada A."/>
            <person name="Yan M."/>
            <person name="Wang P."/>
            <person name="Xu J."/>
            <person name="Bruns T."/>
            <person name="Baldrian P."/>
            <person name="Vilgalys R."/>
            <person name="Henrissat B."/>
            <person name="Grigoriev I.V."/>
            <person name="Hibbett D."/>
            <person name="Nagy L.G."/>
            <person name="Martin F.M."/>
        </authorList>
    </citation>
    <scope>NUCLEOTIDE SEQUENCE</scope>
    <source>
        <strain evidence="7">UH-Tt-Lm1</strain>
    </source>
</reference>
<dbReference type="Gene3D" id="3.30.310.50">
    <property type="entry name" value="Alpha-D-phosphohexomutase, C-terminal domain"/>
    <property type="match status" value="1"/>
</dbReference>
<dbReference type="Pfam" id="PF09341">
    <property type="entry name" value="Pcc1"/>
    <property type="match status" value="1"/>
</dbReference>
<dbReference type="GO" id="GO:0005634">
    <property type="term" value="C:nucleus"/>
    <property type="evidence" value="ECO:0007669"/>
    <property type="project" value="UniProtKB-SubCell"/>
</dbReference>
<dbReference type="Proteomes" id="UP000736335">
    <property type="component" value="Unassembled WGS sequence"/>
</dbReference>
<dbReference type="GO" id="GO:0000408">
    <property type="term" value="C:EKC/KEOPS complex"/>
    <property type="evidence" value="ECO:0007669"/>
    <property type="project" value="TreeGrafter"/>
</dbReference>
<keyword evidence="8" id="KW-1185">Reference proteome</keyword>
<dbReference type="GO" id="GO:0070525">
    <property type="term" value="P:tRNA threonylcarbamoyladenosine metabolic process"/>
    <property type="evidence" value="ECO:0007669"/>
    <property type="project" value="TreeGrafter"/>
</dbReference>
<evidence type="ECO:0000256" key="4">
    <source>
        <dbReference type="ARBA" id="ARBA00022490"/>
    </source>
</evidence>
<comment type="caution">
    <text evidence="7">The sequence shown here is derived from an EMBL/GenBank/DDBJ whole genome shotgun (WGS) entry which is preliminary data.</text>
</comment>
<evidence type="ECO:0000313" key="7">
    <source>
        <dbReference type="EMBL" id="KAF9784934.1"/>
    </source>
</evidence>
<evidence type="ECO:0000256" key="5">
    <source>
        <dbReference type="ARBA" id="ARBA00022694"/>
    </source>
</evidence>
<evidence type="ECO:0000313" key="8">
    <source>
        <dbReference type="Proteomes" id="UP000736335"/>
    </source>
</evidence>
<evidence type="ECO:0000256" key="1">
    <source>
        <dbReference type="ARBA" id="ARBA00004123"/>
    </source>
</evidence>
<gene>
    <name evidence="7" type="ORF">BJ322DRAFT_796572</name>
</gene>
<evidence type="ECO:0000256" key="2">
    <source>
        <dbReference type="ARBA" id="ARBA00004496"/>
    </source>
</evidence>
<proteinExistence type="inferred from homology"/>
<reference evidence="7" key="1">
    <citation type="journal article" date="2020" name="Nat. Commun.">
        <title>Large-scale genome sequencing of mycorrhizal fungi provides insights into the early evolution of symbiotic traits.</title>
        <authorList>
            <person name="Miyauchi S."/>
            <person name="Kiss E."/>
            <person name="Kuo A."/>
            <person name="Drula E."/>
            <person name="Kohler A."/>
            <person name="Sanchez-Garcia M."/>
            <person name="Morin E."/>
            <person name="Andreopoulos B."/>
            <person name="Barry K.W."/>
            <person name="Bonito G."/>
            <person name="Buee M."/>
            <person name="Carver A."/>
            <person name="Chen C."/>
            <person name="Cichocki N."/>
            <person name="Clum A."/>
            <person name="Culley D."/>
            <person name="Crous P.W."/>
            <person name="Fauchery L."/>
            <person name="Girlanda M."/>
            <person name="Hayes R.D."/>
            <person name="Keri Z."/>
            <person name="LaButti K."/>
            <person name="Lipzen A."/>
            <person name="Lombard V."/>
            <person name="Magnuson J."/>
            <person name="Maillard F."/>
            <person name="Murat C."/>
            <person name="Nolan M."/>
            <person name="Ohm R.A."/>
            <person name="Pangilinan J."/>
            <person name="Pereira M.F."/>
            <person name="Perotto S."/>
            <person name="Peter M."/>
            <person name="Pfister S."/>
            <person name="Riley R."/>
            <person name="Sitrit Y."/>
            <person name="Stielow J.B."/>
            <person name="Szollosi G."/>
            <person name="Zifcakova L."/>
            <person name="Stursova M."/>
            <person name="Spatafora J.W."/>
            <person name="Tedersoo L."/>
            <person name="Vaario L.M."/>
            <person name="Yamada A."/>
            <person name="Yan M."/>
            <person name="Wang P."/>
            <person name="Xu J."/>
            <person name="Bruns T."/>
            <person name="Baldrian P."/>
            <person name="Vilgalys R."/>
            <person name="Dunand C."/>
            <person name="Henrissat B."/>
            <person name="Grigoriev I.V."/>
            <person name="Hibbett D."/>
            <person name="Nagy L.G."/>
            <person name="Martin F.M."/>
        </authorList>
    </citation>
    <scope>NUCLEOTIDE SEQUENCE</scope>
    <source>
        <strain evidence="7">UH-Tt-Lm1</strain>
    </source>
</reference>
<keyword evidence="6" id="KW-0539">Nucleus</keyword>
<organism evidence="7 8">
    <name type="scientific">Thelephora terrestris</name>
    <dbReference type="NCBI Taxonomy" id="56493"/>
    <lineage>
        <taxon>Eukaryota</taxon>
        <taxon>Fungi</taxon>
        <taxon>Dikarya</taxon>
        <taxon>Basidiomycota</taxon>
        <taxon>Agaricomycotina</taxon>
        <taxon>Agaricomycetes</taxon>
        <taxon>Thelephorales</taxon>
        <taxon>Thelephoraceae</taxon>
        <taxon>Thelephora</taxon>
    </lineage>
</organism>
<dbReference type="InterPro" id="IPR015419">
    <property type="entry name" value="CTAG/Pcc1"/>
</dbReference>
<protein>
    <submittedName>
        <fullName evidence="7">CTAG/Pcc1 family</fullName>
    </submittedName>
</protein>
<keyword evidence="4" id="KW-0963">Cytoplasm</keyword>
<dbReference type="GO" id="GO:0005737">
    <property type="term" value="C:cytoplasm"/>
    <property type="evidence" value="ECO:0007669"/>
    <property type="project" value="UniProtKB-SubCell"/>
</dbReference>
<dbReference type="GO" id="GO:0008033">
    <property type="term" value="P:tRNA processing"/>
    <property type="evidence" value="ECO:0007669"/>
    <property type="project" value="UniProtKB-KW"/>
</dbReference>
<dbReference type="EMBL" id="WIUZ02000007">
    <property type="protein sequence ID" value="KAF9784934.1"/>
    <property type="molecule type" value="Genomic_DNA"/>
</dbReference>
<dbReference type="PANTHER" id="PTHR31283:SF5">
    <property type="entry name" value="EKC_KEOPS COMPLEX SUBUNIT LAGE3"/>
    <property type="match status" value="1"/>
</dbReference>
<accession>A0A9P6L6V5</accession>
<dbReference type="OrthoDB" id="10025739at2759"/>
<dbReference type="AlphaFoldDB" id="A0A9P6L6V5"/>
<sequence length="86" mass="9629">MSEHVWHTVAITIPFLSEEDAQIAKLALDVDRELQPHAVKRVLEVQGNNLVAKLSTLTIRLARLSANAFLENVDLVVHTLDEFGTR</sequence>
<evidence type="ECO:0000256" key="6">
    <source>
        <dbReference type="ARBA" id="ARBA00023242"/>
    </source>
</evidence>
<comment type="subcellular location">
    <subcellularLocation>
        <location evidence="2">Cytoplasm</location>
    </subcellularLocation>
    <subcellularLocation>
        <location evidence="1">Nucleus</location>
    </subcellularLocation>
</comment>
<name>A0A9P6L6V5_9AGAM</name>
<keyword evidence="5" id="KW-0819">tRNA processing</keyword>